<dbReference type="SUPFAM" id="SSF54980">
    <property type="entry name" value="EF-G C-terminal domain-like"/>
    <property type="match status" value="2"/>
</dbReference>
<feature type="binding site" evidence="8">
    <location>
        <begin position="142"/>
        <end position="145"/>
    </location>
    <ligand>
        <name>GTP</name>
        <dbReference type="ChEBI" id="CHEBI:37565"/>
    </ligand>
</feature>
<dbReference type="GO" id="GO:0003924">
    <property type="term" value="F:GTPase activity"/>
    <property type="evidence" value="ECO:0007669"/>
    <property type="project" value="InterPro"/>
</dbReference>
<feature type="domain" description="Tr-type G" evidence="9">
    <location>
        <begin position="8"/>
        <end position="290"/>
    </location>
</feature>
<comment type="similarity">
    <text evidence="1 8">Belongs to the TRAFAC class translation factor GTPase superfamily. Classic translation factor GTPase family. EF-G/EF-2 subfamily.</text>
</comment>
<dbReference type="AlphaFoldDB" id="A0A502FAF0"/>
<dbReference type="Pfam" id="PF03144">
    <property type="entry name" value="GTP_EFTU_D2"/>
    <property type="match status" value="1"/>
</dbReference>
<evidence type="ECO:0000256" key="4">
    <source>
        <dbReference type="ARBA" id="ARBA00022768"/>
    </source>
</evidence>
<dbReference type="FunFam" id="3.40.50.300:FF:000029">
    <property type="entry name" value="Elongation factor G"/>
    <property type="match status" value="1"/>
</dbReference>
<gene>
    <name evidence="8 10" type="primary">fusA</name>
    <name evidence="10" type="ORF">EAH88_19000</name>
</gene>
<protein>
    <recommendedName>
        <fullName evidence="2 8">Elongation factor G</fullName>
        <shortName evidence="8">EF-G</shortName>
    </recommendedName>
</protein>
<feature type="binding site" evidence="8">
    <location>
        <begin position="88"/>
        <end position="92"/>
    </location>
    <ligand>
        <name>GTP</name>
        <dbReference type="ChEBI" id="CHEBI:37565"/>
    </ligand>
</feature>
<dbReference type="Gene3D" id="3.30.230.10">
    <property type="match status" value="1"/>
</dbReference>
<name>A0A502FAF0_9GAMM</name>
<dbReference type="FunFam" id="2.40.30.10:FF:000006">
    <property type="entry name" value="Elongation factor G"/>
    <property type="match status" value="1"/>
</dbReference>
<dbReference type="Pfam" id="PF00009">
    <property type="entry name" value="GTP_EFTU"/>
    <property type="match status" value="1"/>
</dbReference>
<reference evidence="10 11" key="1">
    <citation type="journal article" date="2019" name="Environ. Microbiol.">
        <title>Species interactions and distinct microbial communities in high Arctic permafrost affected cryosols are associated with the CH4 and CO2 gas fluxes.</title>
        <authorList>
            <person name="Altshuler I."/>
            <person name="Hamel J."/>
            <person name="Turney S."/>
            <person name="Magnuson E."/>
            <person name="Levesque R."/>
            <person name="Greer C."/>
            <person name="Whyte L.G."/>
        </authorList>
    </citation>
    <scope>NUCLEOTIDE SEQUENCE [LARGE SCALE GENOMIC DNA]</scope>
    <source>
        <strain evidence="10 11">S13Y</strain>
    </source>
</reference>
<dbReference type="GO" id="GO:0097216">
    <property type="term" value="F:guanosine tetraphosphate binding"/>
    <property type="evidence" value="ECO:0007669"/>
    <property type="project" value="UniProtKB-ARBA"/>
</dbReference>
<proteinExistence type="inferred from homology"/>
<keyword evidence="3 8" id="KW-0547">Nucleotide-binding</keyword>
<dbReference type="InterPro" id="IPR000640">
    <property type="entry name" value="EFG_V-like"/>
</dbReference>
<dbReference type="InterPro" id="IPR005517">
    <property type="entry name" value="Transl_elong_EFG/EF2_IV"/>
</dbReference>
<keyword evidence="6 8" id="KW-0342">GTP-binding</keyword>
<dbReference type="NCBIfam" id="TIGR00231">
    <property type="entry name" value="small_GTP"/>
    <property type="match status" value="1"/>
</dbReference>
<dbReference type="PANTHER" id="PTHR43261:SF1">
    <property type="entry name" value="RIBOSOME-RELEASING FACTOR 2, MITOCHONDRIAL"/>
    <property type="match status" value="1"/>
</dbReference>
<keyword evidence="4 8" id="KW-0251">Elongation factor</keyword>
<dbReference type="NCBIfam" id="NF009381">
    <property type="entry name" value="PRK12740.1-5"/>
    <property type="match status" value="1"/>
</dbReference>
<dbReference type="InterPro" id="IPR027417">
    <property type="entry name" value="P-loop_NTPase"/>
</dbReference>
<dbReference type="CDD" id="cd16262">
    <property type="entry name" value="EFG_III"/>
    <property type="match status" value="1"/>
</dbReference>
<comment type="function">
    <text evidence="7 8">Catalyzes the GTP-dependent ribosomal translocation step during translation elongation. During this step, the ribosome changes from the pre-translocational (PRE) to the post-translocational (POST) state as the newly formed A-site-bound peptidyl-tRNA and P-site-bound deacylated tRNA move to the P and E sites, respectively. Catalyzes the coordinated movement of the two tRNA molecules, the mRNA and conformational changes in the ribosome.</text>
</comment>
<dbReference type="CDD" id="cd04088">
    <property type="entry name" value="EFG_mtEFG_II"/>
    <property type="match status" value="1"/>
</dbReference>
<feature type="binding site" evidence="8">
    <location>
        <begin position="17"/>
        <end position="24"/>
    </location>
    <ligand>
        <name>GTP</name>
        <dbReference type="ChEBI" id="CHEBI:37565"/>
    </ligand>
</feature>
<dbReference type="OrthoDB" id="5926900at2"/>
<dbReference type="InterPro" id="IPR009022">
    <property type="entry name" value="EFG_III"/>
</dbReference>
<comment type="caution">
    <text evidence="10">The sequence shown here is derived from an EMBL/GenBank/DDBJ whole genome shotgun (WGS) entry which is preliminary data.</text>
</comment>
<dbReference type="InterPro" id="IPR041095">
    <property type="entry name" value="EFG_II"/>
</dbReference>
<dbReference type="FunFam" id="3.30.70.240:FF:000001">
    <property type="entry name" value="Elongation factor G"/>
    <property type="match status" value="1"/>
</dbReference>
<dbReference type="GO" id="GO:0005737">
    <property type="term" value="C:cytoplasm"/>
    <property type="evidence" value="ECO:0007669"/>
    <property type="project" value="UniProtKB-SubCell"/>
</dbReference>
<dbReference type="NCBIfam" id="TIGR00484">
    <property type="entry name" value="EF-G"/>
    <property type="match status" value="1"/>
</dbReference>
<evidence type="ECO:0000256" key="5">
    <source>
        <dbReference type="ARBA" id="ARBA00022917"/>
    </source>
</evidence>
<dbReference type="Pfam" id="PF00679">
    <property type="entry name" value="EFG_C"/>
    <property type="match status" value="1"/>
</dbReference>
<dbReference type="Gene3D" id="3.30.70.240">
    <property type="match status" value="1"/>
</dbReference>
<sequence length="705" mass="77408">MARTTPIDRYRNFGIMAHIDAGKTTTTERILFYTGVSHKIGEVHDGAATMDWMEQEQERGITITSAATTAFWKGMDGSLEQHRFNIIDTPGHVDFTIEVERSLRVLDGAVFVLCAVGGVQPQSETVWRQANKYKVPRLAFVNKMDRTGANFDKVVAQLKARLGAHPVPMQVPIGAEDGFEGVVDLLKMKAIIWDMESQGMKFEYREIPANLADAAAEAHAFMVESAAEATEDLMNKYLEEGDLTEAEIIAGLRQRTLANEIIPTYCGTAFKNKGVQAMLDAVVQLLPSPSDRPPVAGIDEDDNEATRKAEDAAPFSALAFKIMTDPFVGSLTFFRVYSGTLKSGDAVYNPVKSKKERIGRILQMHANERQELKEVCAGDIAAAVGLKDVTTGDTLCAQDHIITLERMTFPEPVISMAVEPKTKSDQEKMGIALGRLAAEDPSFRVRTDEESGQTIISGMGELHLDILVDRMRREFNVEANVGKPQVAYRETIRSSDVKSDYKHAKQSGGKGQYGHVVIELSPMTEADRADPNVKNDFLFINDITGGVIPKEFIPSIEKGLRETITSGPLAGFPVVGVKVKLVFGSYHDVDSSEMAFKLAASMAFKQGFAKASPVLLEPIMKIEVVTPEEYVGDVMGDMSRRRGLLQGQDDTPSGKTIDAMVPLGEMFGYATTIRSLTQGRATFTMEFDHYAEAPNNVAEQVIKKA</sequence>
<evidence type="ECO:0000256" key="6">
    <source>
        <dbReference type="ARBA" id="ARBA00023134"/>
    </source>
</evidence>
<keyword evidence="8" id="KW-0963">Cytoplasm</keyword>
<dbReference type="Pfam" id="PF14492">
    <property type="entry name" value="EFG_III"/>
    <property type="match status" value="1"/>
</dbReference>
<dbReference type="InterPro" id="IPR005225">
    <property type="entry name" value="Small_GTP-bd"/>
</dbReference>
<dbReference type="PRINTS" id="PR00315">
    <property type="entry name" value="ELONGATNFCT"/>
</dbReference>
<evidence type="ECO:0000256" key="2">
    <source>
        <dbReference type="ARBA" id="ARBA00017872"/>
    </source>
</evidence>
<dbReference type="EMBL" id="RCZO01000017">
    <property type="protein sequence ID" value="TPG03949.1"/>
    <property type="molecule type" value="Genomic_DNA"/>
</dbReference>
<dbReference type="GO" id="GO:0032790">
    <property type="term" value="P:ribosome disassembly"/>
    <property type="evidence" value="ECO:0007669"/>
    <property type="project" value="TreeGrafter"/>
</dbReference>
<comment type="subcellular location">
    <subcellularLocation>
        <location evidence="8">Cytoplasm</location>
    </subcellularLocation>
</comment>
<dbReference type="FunFam" id="3.30.230.10:FF:000003">
    <property type="entry name" value="Elongation factor G"/>
    <property type="match status" value="1"/>
</dbReference>
<dbReference type="Proteomes" id="UP000319486">
    <property type="component" value="Unassembled WGS sequence"/>
</dbReference>
<dbReference type="STRING" id="582702.SAMN05192579_109179"/>
<dbReference type="SMART" id="SM00889">
    <property type="entry name" value="EFG_IV"/>
    <property type="match status" value="1"/>
</dbReference>
<organism evidence="10 11">
    <name type="scientific">Rhodanobacter glycinis</name>
    <dbReference type="NCBI Taxonomy" id="582702"/>
    <lineage>
        <taxon>Bacteria</taxon>
        <taxon>Pseudomonadati</taxon>
        <taxon>Pseudomonadota</taxon>
        <taxon>Gammaproteobacteria</taxon>
        <taxon>Lysobacterales</taxon>
        <taxon>Rhodanobacteraceae</taxon>
        <taxon>Rhodanobacter</taxon>
    </lineage>
</organism>
<dbReference type="InterPro" id="IPR047872">
    <property type="entry name" value="EFG_IV"/>
</dbReference>
<dbReference type="SUPFAM" id="SSF54211">
    <property type="entry name" value="Ribosomal protein S5 domain 2-like"/>
    <property type="match status" value="1"/>
</dbReference>
<dbReference type="Pfam" id="PF03764">
    <property type="entry name" value="EFG_IV"/>
    <property type="match status" value="1"/>
</dbReference>
<evidence type="ECO:0000256" key="1">
    <source>
        <dbReference type="ARBA" id="ARBA00005870"/>
    </source>
</evidence>
<dbReference type="SMART" id="SM00838">
    <property type="entry name" value="EFG_C"/>
    <property type="match status" value="1"/>
</dbReference>
<accession>A0A502FAF0</accession>
<dbReference type="SUPFAM" id="SSF50447">
    <property type="entry name" value="Translation proteins"/>
    <property type="match status" value="1"/>
</dbReference>
<dbReference type="InterPro" id="IPR020568">
    <property type="entry name" value="Ribosomal_Su5_D2-typ_SF"/>
</dbReference>
<dbReference type="SUPFAM" id="SSF52540">
    <property type="entry name" value="P-loop containing nucleoside triphosphate hydrolases"/>
    <property type="match status" value="1"/>
</dbReference>
<keyword evidence="11" id="KW-1185">Reference proteome</keyword>
<dbReference type="InterPro" id="IPR031157">
    <property type="entry name" value="G_TR_CS"/>
</dbReference>
<evidence type="ECO:0000256" key="8">
    <source>
        <dbReference type="HAMAP-Rule" id="MF_00054"/>
    </source>
</evidence>
<dbReference type="PROSITE" id="PS00301">
    <property type="entry name" value="G_TR_1"/>
    <property type="match status" value="1"/>
</dbReference>
<evidence type="ECO:0000313" key="11">
    <source>
        <dbReference type="Proteomes" id="UP000319486"/>
    </source>
</evidence>
<dbReference type="InterPro" id="IPR035647">
    <property type="entry name" value="EFG_III/V"/>
</dbReference>
<evidence type="ECO:0000313" key="10">
    <source>
        <dbReference type="EMBL" id="TPG03949.1"/>
    </source>
</evidence>
<dbReference type="Gene3D" id="2.40.30.10">
    <property type="entry name" value="Translation factors"/>
    <property type="match status" value="1"/>
</dbReference>
<dbReference type="PROSITE" id="PS51722">
    <property type="entry name" value="G_TR_2"/>
    <property type="match status" value="1"/>
</dbReference>
<dbReference type="CDD" id="cd01434">
    <property type="entry name" value="EFG_mtEFG1_IV"/>
    <property type="match status" value="1"/>
</dbReference>
<dbReference type="InterPro" id="IPR004161">
    <property type="entry name" value="EFTu-like_2"/>
</dbReference>
<dbReference type="InterPro" id="IPR035649">
    <property type="entry name" value="EFG_V"/>
</dbReference>
<dbReference type="InterPro" id="IPR004540">
    <property type="entry name" value="Transl_elong_EFG/EF2"/>
</dbReference>
<dbReference type="CDD" id="cd01886">
    <property type="entry name" value="EF-G"/>
    <property type="match status" value="1"/>
</dbReference>
<dbReference type="InterPro" id="IPR014721">
    <property type="entry name" value="Ribsml_uS5_D2-typ_fold_subgr"/>
</dbReference>
<dbReference type="GO" id="GO:0003746">
    <property type="term" value="F:translation elongation factor activity"/>
    <property type="evidence" value="ECO:0007669"/>
    <property type="project" value="UniProtKB-UniRule"/>
</dbReference>
<keyword evidence="5 8" id="KW-0648">Protein biosynthesis</keyword>
<dbReference type="PANTHER" id="PTHR43261">
    <property type="entry name" value="TRANSLATION ELONGATION FACTOR G-RELATED"/>
    <property type="match status" value="1"/>
</dbReference>
<dbReference type="Gene3D" id="3.40.50.300">
    <property type="entry name" value="P-loop containing nucleotide triphosphate hydrolases"/>
    <property type="match status" value="1"/>
</dbReference>
<dbReference type="HAMAP" id="MF_00054_B">
    <property type="entry name" value="EF_G_EF_2_B"/>
    <property type="match status" value="1"/>
</dbReference>
<evidence type="ECO:0000259" key="9">
    <source>
        <dbReference type="PROSITE" id="PS51722"/>
    </source>
</evidence>
<dbReference type="InterPro" id="IPR000795">
    <property type="entry name" value="T_Tr_GTP-bd_dom"/>
</dbReference>
<evidence type="ECO:0000256" key="3">
    <source>
        <dbReference type="ARBA" id="ARBA00022741"/>
    </source>
</evidence>
<dbReference type="GO" id="GO:0005525">
    <property type="term" value="F:GTP binding"/>
    <property type="evidence" value="ECO:0007669"/>
    <property type="project" value="UniProtKB-UniRule"/>
</dbReference>
<dbReference type="FunFam" id="3.30.70.870:FF:000001">
    <property type="entry name" value="Elongation factor G"/>
    <property type="match status" value="1"/>
</dbReference>
<evidence type="ECO:0000256" key="7">
    <source>
        <dbReference type="ARBA" id="ARBA00024731"/>
    </source>
</evidence>
<dbReference type="Gene3D" id="3.30.70.870">
    <property type="entry name" value="Elongation Factor G (Translational Gtpase), domain 3"/>
    <property type="match status" value="1"/>
</dbReference>
<dbReference type="CDD" id="cd03713">
    <property type="entry name" value="EFG_mtEFG_C"/>
    <property type="match status" value="1"/>
</dbReference>
<dbReference type="InterPro" id="IPR009000">
    <property type="entry name" value="Transl_B-barrel_sf"/>
</dbReference>
<dbReference type="RefSeq" id="WP_140656436.1">
    <property type="nucleotide sequence ID" value="NZ_RCZB01000005.1"/>
</dbReference>